<accession>G7V6P6</accession>
<dbReference type="InterPro" id="IPR013421">
    <property type="entry name" value="CRISPR-assoc_prot_Cas5_HALMA"/>
</dbReference>
<gene>
    <name evidence="2" type="ordered locus">Tlie_0264</name>
</gene>
<dbReference type="NCBIfam" id="TIGR02593">
    <property type="entry name" value="CRISPR_cas5"/>
    <property type="match status" value="1"/>
</dbReference>
<dbReference type="InterPro" id="IPR013422">
    <property type="entry name" value="CRISPR-assoc_prot_Cas5_N"/>
</dbReference>
<reference evidence="2 3" key="2">
    <citation type="journal article" date="2012" name="Stand. Genomic Sci.">
        <title>Genome sequence of the moderately thermophilic, amino-acid-degrading and sulfur-reducing bacterium Thermovirga lienii type strain (Cas60314(T)).</title>
        <authorList>
            <person name="Goker M."/>
            <person name="Saunders E."/>
            <person name="Lapidus A."/>
            <person name="Nolan M."/>
            <person name="Lucas S."/>
            <person name="Hammon N."/>
            <person name="Deshpande S."/>
            <person name="Cheng J.F."/>
            <person name="Han C."/>
            <person name="Tapia R."/>
            <person name="Goodwin L.A."/>
            <person name="Pitluck S."/>
            <person name="Liolios K."/>
            <person name="Mavromatis K."/>
            <person name="Pagani I."/>
            <person name="Ivanova N."/>
            <person name="Mikhailova N."/>
            <person name="Pati A."/>
            <person name="Chen A."/>
            <person name="Palaniappan K."/>
            <person name="Land M."/>
            <person name="Chang Y.J."/>
            <person name="Jeffries C.D."/>
            <person name="Brambilla E.M."/>
            <person name="Rohde M."/>
            <person name="Spring S."/>
            <person name="Detter J.C."/>
            <person name="Woyke T."/>
            <person name="Bristow J."/>
            <person name="Eisen J.A."/>
            <person name="Markowitz V."/>
            <person name="Hugenholtz P."/>
            <person name="Kyrpides N.C."/>
            <person name="Klenk H.P."/>
        </authorList>
    </citation>
    <scope>NUCLEOTIDE SEQUENCE [LARGE SCALE GENOMIC DNA]</scope>
    <source>
        <strain evidence="3">ATCC BAA-1197 / DSM 17291 / Cas60314</strain>
    </source>
</reference>
<dbReference type="GO" id="GO:0043571">
    <property type="term" value="P:maintenance of CRISPR repeat elements"/>
    <property type="evidence" value="ECO:0007669"/>
    <property type="project" value="InterPro"/>
</dbReference>
<organism evidence="2 3">
    <name type="scientific">Thermovirga lienii (strain ATCC BAA-1197 / DSM 17291 / Cas60314)</name>
    <dbReference type="NCBI Taxonomy" id="580340"/>
    <lineage>
        <taxon>Bacteria</taxon>
        <taxon>Thermotogati</taxon>
        <taxon>Synergistota</taxon>
        <taxon>Synergistia</taxon>
        <taxon>Synergistales</taxon>
        <taxon>Thermovirgaceae</taxon>
        <taxon>Thermovirga</taxon>
    </lineage>
</organism>
<reference evidence="3" key="1">
    <citation type="submission" date="2011-10" db="EMBL/GenBank/DDBJ databases">
        <title>The complete genome of chromosome of Thermovirga lienii DSM 17291.</title>
        <authorList>
            <consortium name="US DOE Joint Genome Institute (JGI-PGF)"/>
            <person name="Lucas S."/>
            <person name="Copeland A."/>
            <person name="Lapidus A."/>
            <person name="Glavina del Rio T."/>
            <person name="Dalin E."/>
            <person name="Tice H."/>
            <person name="Bruce D."/>
            <person name="Goodwin L."/>
            <person name="Pitluck S."/>
            <person name="Peters L."/>
            <person name="Mikhailova N."/>
            <person name="Saunders E."/>
            <person name="Kyrpides N."/>
            <person name="Mavromatis K."/>
            <person name="Ivanova N."/>
            <person name="Last F.I."/>
            <person name="Brettin T."/>
            <person name="Detter J.C."/>
            <person name="Han C."/>
            <person name="Larimer F."/>
            <person name="Land M."/>
            <person name="Hauser L."/>
            <person name="Markowitz V."/>
            <person name="Cheng J.-F."/>
            <person name="Hugenholtz P."/>
            <person name="Woyke T."/>
            <person name="Wu D."/>
            <person name="Spring S."/>
            <person name="Schroeder M."/>
            <person name="Brambilla E.-M."/>
            <person name="Klenk H.-P."/>
            <person name="Eisen J.A."/>
        </authorList>
    </citation>
    <scope>NUCLEOTIDE SEQUENCE [LARGE SCALE GENOMIC DNA]</scope>
    <source>
        <strain evidence="3">ATCC BAA-1197 / DSM 17291 / Cas60314</strain>
    </source>
</reference>
<protein>
    <submittedName>
        <fullName evidence="2">CRISPR-associated protein, Cas5h family</fullName>
    </submittedName>
</protein>
<evidence type="ECO:0000313" key="3">
    <source>
        <dbReference type="Proteomes" id="UP000005868"/>
    </source>
</evidence>
<dbReference type="InterPro" id="IPR021124">
    <property type="entry name" value="CRISPR-assoc_prot_Cas5"/>
</dbReference>
<dbReference type="Gene3D" id="3.30.70.2660">
    <property type="match status" value="1"/>
</dbReference>
<dbReference type="GO" id="GO:0051607">
    <property type="term" value="P:defense response to virus"/>
    <property type="evidence" value="ECO:0007669"/>
    <property type="project" value="UniProtKB-KW"/>
</dbReference>
<dbReference type="NCBIfam" id="TIGR02592">
    <property type="entry name" value="cas_Cas5h"/>
    <property type="match status" value="1"/>
</dbReference>
<dbReference type="EMBL" id="CP003096">
    <property type="protein sequence ID" value="AER66005.1"/>
    <property type="molecule type" value="Genomic_DNA"/>
</dbReference>
<sequence>MPTVFEISGRMAMFRKPYTTTSSISYPFPPPSALAGMIAAILGYTHGAEDKGWNALYWEKMKGTQVALRIMNPVSWHSETINFWNVKEPQKKHIQVKHQFLREPRYRVFVKGPLEEELDSFLSKGCFLYTPYLGVAYALCDVKYLGRFKEEDCIPPVKVNTVIPFGDGLKVDVLGSGGVFRELVPFSMDEERSLKKSITVLFQLSPSKGILIKEKGDVEIARCGDDVVAWFPAW</sequence>
<dbReference type="Pfam" id="PF09704">
    <property type="entry name" value="Cas_Cas5d"/>
    <property type="match status" value="1"/>
</dbReference>
<name>G7V6P6_THELD</name>
<dbReference type="Proteomes" id="UP000005868">
    <property type="component" value="Chromosome"/>
</dbReference>
<keyword evidence="3" id="KW-1185">Reference proteome</keyword>
<keyword evidence="1" id="KW-0051">Antiviral defense</keyword>
<dbReference type="eggNOG" id="COG1688">
    <property type="taxonomic scope" value="Bacteria"/>
</dbReference>
<evidence type="ECO:0000313" key="2">
    <source>
        <dbReference type="EMBL" id="AER66005.1"/>
    </source>
</evidence>
<dbReference type="AlphaFoldDB" id="G7V6P6"/>
<dbReference type="KEGG" id="tli:Tlie_0264"/>
<evidence type="ECO:0000256" key="1">
    <source>
        <dbReference type="ARBA" id="ARBA00023118"/>
    </source>
</evidence>
<proteinExistence type="predicted"/>
<dbReference type="HOGENOM" id="CLU_090888_1_0_0"/>
<dbReference type="OrthoDB" id="1805474at2"/>
<dbReference type="STRING" id="580340.Tlie_0264"/>